<dbReference type="SMART" id="SM00450">
    <property type="entry name" value="RHOD"/>
    <property type="match status" value="1"/>
</dbReference>
<dbReference type="SUPFAM" id="SSF52821">
    <property type="entry name" value="Rhodanese/Cell cycle control phosphatase"/>
    <property type="match status" value="1"/>
</dbReference>
<feature type="transmembrane region" description="Helical" evidence="7">
    <location>
        <begin position="47"/>
        <end position="75"/>
    </location>
</feature>
<dbReference type="AlphaFoldDB" id="A0A8H7IZU0"/>
<comment type="similarity">
    <text evidence="5">Belongs to the SAT4 family.</text>
</comment>
<dbReference type="PANTHER" id="PTHR33048">
    <property type="entry name" value="PTH11-LIKE INTEGRAL MEMBRANE PROTEIN (AFU_ORTHOLOGUE AFUA_5G11245)"/>
    <property type="match status" value="1"/>
</dbReference>
<keyword evidence="4 7" id="KW-0472">Membrane</keyword>
<evidence type="ECO:0000256" key="1">
    <source>
        <dbReference type="ARBA" id="ARBA00004141"/>
    </source>
</evidence>
<dbReference type="FunFam" id="3.40.250.10:FF:000050">
    <property type="entry name" value="Dual specificity phosphatase, putative"/>
    <property type="match status" value="1"/>
</dbReference>
<feature type="transmembrane region" description="Helical" evidence="7">
    <location>
        <begin position="206"/>
        <end position="226"/>
    </location>
</feature>
<dbReference type="InterPro" id="IPR036873">
    <property type="entry name" value="Rhodanese-like_dom_sf"/>
</dbReference>
<organism evidence="9 10">
    <name type="scientific">Ascochyta lentis</name>
    <dbReference type="NCBI Taxonomy" id="205686"/>
    <lineage>
        <taxon>Eukaryota</taxon>
        <taxon>Fungi</taxon>
        <taxon>Dikarya</taxon>
        <taxon>Ascomycota</taxon>
        <taxon>Pezizomycotina</taxon>
        <taxon>Dothideomycetes</taxon>
        <taxon>Pleosporomycetidae</taxon>
        <taxon>Pleosporales</taxon>
        <taxon>Pleosporineae</taxon>
        <taxon>Didymellaceae</taxon>
        <taxon>Ascochyta</taxon>
    </lineage>
</organism>
<dbReference type="EMBL" id="RZGK01000014">
    <property type="protein sequence ID" value="KAF9694169.1"/>
    <property type="molecule type" value="Genomic_DNA"/>
</dbReference>
<dbReference type="PROSITE" id="PS50206">
    <property type="entry name" value="RHODANESE_3"/>
    <property type="match status" value="1"/>
</dbReference>
<comment type="caution">
    <text evidence="9">The sequence shown here is derived from an EMBL/GenBank/DDBJ whole genome shotgun (WGS) entry which is preliminary data.</text>
</comment>
<dbReference type="InterPro" id="IPR049326">
    <property type="entry name" value="Rhodopsin_dom_fungi"/>
</dbReference>
<accession>A0A8H7IZU0</accession>
<name>A0A8H7IZU0_9PLEO</name>
<dbReference type="InterPro" id="IPR052337">
    <property type="entry name" value="SAT4-like"/>
</dbReference>
<dbReference type="OrthoDB" id="3923077at2759"/>
<evidence type="ECO:0000256" key="6">
    <source>
        <dbReference type="SAM" id="MobiDB-lite"/>
    </source>
</evidence>
<keyword evidence="10" id="KW-1185">Reference proteome</keyword>
<evidence type="ECO:0000256" key="4">
    <source>
        <dbReference type="ARBA" id="ARBA00023136"/>
    </source>
</evidence>
<dbReference type="GO" id="GO:0016020">
    <property type="term" value="C:membrane"/>
    <property type="evidence" value="ECO:0007669"/>
    <property type="project" value="UniProtKB-SubCell"/>
</dbReference>
<feature type="transmembrane region" description="Helical" evidence="7">
    <location>
        <begin position="172"/>
        <end position="194"/>
    </location>
</feature>
<evidence type="ECO:0000256" key="3">
    <source>
        <dbReference type="ARBA" id="ARBA00022989"/>
    </source>
</evidence>
<evidence type="ECO:0000313" key="9">
    <source>
        <dbReference type="EMBL" id="KAF9694169.1"/>
    </source>
</evidence>
<evidence type="ECO:0000256" key="2">
    <source>
        <dbReference type="ARBA" id="ARBA00022692"/>
    </source>
</evidence>
<keyword evidence="3 7" id="KW-1133">Transmembrane helix</keyword>
<dbReference type="Gene3D" id="3.40.250.10">
    <property type="entry name" value="Rhodanese-like domain"/>
    <property type="match status" value="1"/>
</dbReference>
<dbReference type="Proteomes" id="UP000651452">
    <property type="component" value="Unassembled WGS sequence"/>
</dbReference>
<comment type="subcellular location">
    <subcellularLocation>
        <location evidence="1">Membrane</location>
        <topology evidence="1">Multi-pass membrane protein</topology>
    </subcellularLocation>
</comment>
<feature type="region of interest" description="Disordered" evidence="6">
    <location>
        <begin position="536"/>
        <end position="567"/>
    </location>
</feature>
<evidence type="ECO:0000259" key="8">
    <source>
        <dbReference type="PROSITE" id="PS50206"/>
    </source>
</evidence>
<reference evidence="9" key="1">
    <citation type="submission" date="2018-12" db="EMBL/GenBank/DDBJ databases">
        <authorList>
            <person name="Syme R.A."/>
            <person name="Farfan-Caceres L."/>
            <person name="Lichtenzveig J."/>
        </authorList>
    </citation>
    <scope>NUCLEOTIDE SEQUENCE</scope>
    <source>
        <strain evidence="9">Al4</strain>
    </source>
</reference>
<feature type="transmembrane region" description="Helical" evidence="7">
    <location>
        <begin position="124"/>
        <end position="147"/>
    </location>
</feature>
<sequence>MSLTVPVGGDGTALLYASIILLVLSWITVSMRVCVRVWRKILGMDDYLMLIGLVLFSVTASLCIVCCFYGSGQFAKDLPPLTLSKGIKTFYVAEYFYAVSAAFIKSSIAVTLMRIAATQRRYNWSLHAIIGLTWIAAIVFCAGIASICKPIETLWGGAKGTCNLQLNSNVSFFFSAIEILTDWSLAILPAILLWNVQMKGSVKTSVAVILALASVASCATIVRLRYLALYSDPGEFVYAAGKIGFWSLMEEGIGIVAGSLPALRPLLSLRVGFSSSMATPGGAASGHTEPLSRNKHVRSHSGIITMDTFHHLGDSDDIEHDDGDSQKNIVKETKYTVTSSHVAVSEEERVGILWKDDSRNTVPQCHAQPHLDLPLNSPIIPQLMRHFLPRNFTADILRCSSPYVIPLDIQASTHKPQLHRKHAPKFPKQQTRTATMSTITLSDLQYIDRETLASKFDASQALPTNTAVVDVRDSDHIGGHIRGSTWIPSSQLDYKVPELVRTLRDKEVVVFHCALSQQRGPSAALRYLREKERLDPSASLESKGGVKEEGVGSKSEEGVEDTDEGKKQRVYVLRGGFTEWQEKYGEDKKLTEGYQKDIWEFGN</sequence>
<dbReference type="PANTHER" id="PTHR33048:SF21">
    <property type="entry name" value="INTEGRAL MEMBRANE PROTEIN"/>
    <property type="match status" value="1"/>
</dbReference>
<dbReference type="Pfam" id="PF20684">
    <property type="entry name" value="Fung_rhodopsin"/>
    <property type="match status" value="1"/>
</dbReference>
<proteinExistence type="inferred from homology"/>
<feature type="transmembrane region" description="Helical" evidence="7">
    <location>
        <begin position="95"/>
        <end position="117"/>
    </location>
</feature>
<protein>
    <recommendedName>
        <fullName evidence="8">Rhodanese domain-containing protein</fullName>
    </recommendedName>
</protein>
<dbReference type="InterPro" id="IPR001763">
    <property type="entry name" value="Rhodanese-like_dom"/>
</dbReference>
<evidence type="ECO:0000256" key="5">
    <source>
        <dbReference type="ARBA" id="ARBA00038359"/>
    </source>
</evidence>
<gene>
    <name evidence="9" type="ORF">EKO04_007921</name>
</gene>
<feature type="transmembrane region" description="Helical" evidence="7">
    <location>
        <begin position="13"/>
        <end position="35"/>
    </location>
</feature>
<keyword evidence="2 7" id="KW-0812">Transmembrane</keyword>
<feature type="compositionally biased region" description="Basic and acidic residues" evidence="6">
    <location>
        <begin position="544"/>
        <end position="557"/>
    </location>
</feature>
<evidence type="ECO:0000313" key="10">
    <source>
        <dbReference type="Proteomes" id="UP000651452"/>
    </source>
</evidence>
<feature type="domain" description="Rhodanese" evidence="8">
    <location>
        <begin position="462"/>
        <end position="589"/>
    </location>
</feature>
<evidence type="ECO:0000256" key="7">
    <source>
        <dbReference type="SAM" id="Phobius"/>
    </source>
</evidence>
<dbReference type="Pfam" id="PF00581">
    <property type="entry name" value="Rhodanese"/>
    <property type="match status" value="1"/>
</dbReference>
<reference evidence="9" key="2">
    <citation type="submission" date="2020-09" db="EMBL/GenBank/DDBJ databases">
        <title>Reference genome assembly for Australian Ascochyta lentis isolate Al4.</title>
        <authorList>
            <person name="Lee R.C."/>
            <person name="Farfan-Caceres L.M."/>
            <person name="Debler J.W."/>
            <person name="Williams A.H."/>
            <person name="Henares B.M."/>
        </authorList>
    </citation>
    <scope>NUCLEOTIDE SEQUENCE</scope>
    <source>
        <strain evidence="9">Al4</strain>
    </source>
</reference>